<comment type="caution">
    <text evidence="2">The sequence shown here is derived from an EMBL/GenBank/DDBJ whole genome shotgun (WGS) entry which is preliminary data.</text>
</comment>
<dbReference type="PANTHER" id="PTHR43244:SF2">
    <property type="entry name" value="CONSERVED HYPOTHETICAL ALANINE AND PROLINE-RICH PROTEIN"/>
    <property type="match status" value="1"/>
</dbReference>
<sequence>MMMVKFRGLVHTCDVCDHRALADRGALNMHVGLTMFPTDYAIPPHELAVAAEARGYESLWLPEHSHIPTSRKSPWPGGAELPKYYYDSYDPFASLAAAAAVTKTIKLATGICLVVERDPIHLAKEVSTVDRLSSGRFIFGIGAGWNEEEMANHGTAFATRFKLMRERIEAMKQIWTQSTAAFDGEFVKFEPMMQWPKPVQKPHPPIVVGGAFPHAAKRAIAYGDGWIPIGGRALDPLDVLPQFRQMAKDAGRDPASLSFDVFGAPRNLEVLKRYRDSGVDRVVLMLPPKSRDEILPMLDEGADLVTAL</sequence>
<dbReference type="SUPFAM" id="SSF51679">
    <property type="entry name" value="Bacterial luciferase-like"/>
    <property type="match status" value="1"/>
</dbReference>
<dbReference type="Gene3D" id="3.20.20.30">
    <property type="entry name" value="Luciferase-like domain"/>
    <property type="match status" value="1"/>
</dbReference>
<dbReference type="InterPro" id="IPR011251">
    <property type="entry name" value="Luciferase-like_dom"/>
</dbReference>
<accession>A0ABS5FDK5</accession>
<evidence type="ECO:0000313" key="2">
    <source>
        <dbReference type="EMBL" id="MBR0794871.1"/>
    </source>
</evidence>
<gene>
    <name evidence="2" type="ORF">JQ615_05635</name>
</gene>
<evidence type="ECO:0000313" key="3">
    <source>
        <dbReference type="Proteomes" id="UP001315278"/>
    </source>
</evidence>
<keyword evidence="3" id="KW-1185">Reference proteome</keyword>
<reference evidence="3" key="1">
    <citation type="journal article" date="2021" name="ISME J.">
        <title>Evolutionary origin and ecological implication of a unique nif island in free-living Bradyrhizobium lineages.</title>
        <authorList>
            <person name="Tao J."/>
        </authorList>
    </citation>
    <scope>NUCLEOTIDE SEQUENCE [LARGE SCALE GENOMIC DNA]</scope>
    <source>
        <strain evidence="3">SZCCT0434</strain>
    </source>
</reference>
<dbReference type="NCBIfam" id="TIGR03619">
    <property type="entry name" value="F420_Rv2161c"/>
    <property type="match status" value="1"/>
</dbReference>
<dbReference type="PANTHER" id="PTHR43244">
    <property type="match status" value="1"/>
</dbReference>
<feature type="domain" description="Luciferase-like" evidence="1">
    <location>
        <begin position="46"/>
        <end position="259"/>
    </location>
</feature>
<dbReference type="Pfam" id="PF00296">
    <property type="entry name" value="Bac_luciferase"/>
    <property type="match status" value="1"/>
</dbReference>
<organism evidence="2 3">
    <name type="scientific">Bradyrhizobium jicamae</name>
    <dbReference type="NCBI Taxonomy" id="280332"/>
    <lineage>
        <taxon>Bacteria</taxon>
        <taxon>Pseudomonadati</taxon>
        <taxon>Pseudomonadota</taxon>
        <taxon>Alphaproteobacteria</taxon>
        <taxon>Hyphomicrobiales</taxon>
        <taxon>Nitrobacteraceae</taxon>
        <taxon>Bradyrhizobium</taxon>
    </lineage>
</organism>
<proteinExistence type="predicted"/>
<dbReference type="InterPro" id="IPR050564">
    <property type="entry name" value="F420-G6PD/mer"/>
</dbReference>
<dbReference type="Proteomes" id="UP001315278">
    <property type="component" value="Unassembled WGS sequence"/>
</dbReference>
<evidence type="ECO:0000259" key="1">
    <source>
        <dbReference type="Pfam" id="PF00296"/>
    </source>
</evidence>
<dbReference type="InterPro" id="IPR019921">
    <property type="entry name" value="Lucif-like_OxRdtase_Rv2161c"/>
</dbReference>
<protein>
    <submittedName>
        <fullName evidence="2">LLM class F420-dependent oxidoreductase</fullName>
    </submittedName>
</protein>
<dbReference type="EMBL" id="JAFCJH010000004">
    <property type="protein sequence ID" value="MBR0794871.1"/>
    <property type="molecule type" value="Genomic_DNA"/>
</dbReference>
<name>A0ABS5FDK5_9BRAD</name>
<dbReference type="RefSeq" id="WP_212491939.1">
    <property type="nucleotide sequence ID" value="NZ_JAFCJH010000004.1"/>
</dbReference>
<dbReference type="InterPro" id="IPR036661">
    <property type="entry name" value="Luciferase-like_sf"/>
</dbReference>